<keyword evidence="2" id="KW-1185">Reference proteome</keyword>
<evidence type="ECO:0000313" key="1">
    <source>
        <dbReference type="Ensembl" id="ENSCPGP00000024334.1"/>
    </source>
</evidence>
<protein>
    <submittedName>
        <fullName evidence="1">Uncharacterized protein</fullName>
    </submittedName>
</protein>
<dbReference type="Proteomes" id="UP000694419">
    <property type="component" value="Unplaced"/>
</dbReference>
<organism evidence="1 2">
    <name type="scientific">Calidris pygmaea</name>
    <name type="common">Spoon-billed sandpiper</name>
    <dbReference type="NCBI Taxonomy" id="425635"/>
    <lineage>
        <taxon>Eukaryota</taxon>
        <taxon>Metazoa</taxon>
        <taxon>Chordata</taxon>
        <taxon>Craniata</taxon>
        <taxon>Vertebrata</taxon>
        <taxon>Euteleostomi</taxon>
        <taxon>Archelosauria</taxon>
        <taxon>Archosauria</taxon>
        <taxon>Dinosauria</taxon>
        <taxon>Saurischia</taxon>
        <taxon>Theropoda</taxon>
        <taxon>Coelurosauria</taxon>
        <taxon>Aves</taxon>
        <taxon>Neognathae</taxon>
        <taxon>Neoaves</taxon>
        <taxon>Charadriiformes</taxon>
        <taxon>Scolopacidae</taxon>
        <taxon>Calidris</taxon>
    </lineage>
</organism>
<dbReference type="AlphaFoldDB" id="A0A8C3KQ96"/>
<name>A0A8C3KQ96_9CHAR</name>
<proteinExistence type="predicted"/>
<accession>A0A8C3KQ96</accession>
<dbReference type="Ensembl" id="ENSCPGT00000026575.1">
    <property type="protein sequence ID" value="ENSCPGP00000024334.1"/>
    <property type="gene ID" value="ENSCPGG00000016781.1"/>
</dbReference>
<reference evidence="1" key="1">
    <citation type="submission" date="2025-08" db="UniProtKB">
        <authorList>
            <consortium name="Ensembl"/>
        </authorList>
    </citation>
    <scope>IDENTIFICATION</scope>
</reference>
<sequence length="101" mass="11557">MYEHISLINSTAQKHAEKVSQPLELLFTVSHHTRTSRNPHKLPEGRFRSSRKKEVALFHRAHNQLQNSLLPSNTEVKIPSGEYHHVPPYTEAFYAVLTGTS</sequence>
<reference evidence="1" key="2">
    <citation type="submission" date="2025-09" db="UniProtKB">
        <authorList>
            <consortium name="Ensembl"/>
        </authorList>
    </citation>
    <scope>IDENTIFICATION</scope>
</reference>
<evidence type="ECO:0000313" key="2">
    <source>
        <dbReference type="Proteomes" id="UP000694419"/>
    </source>
</evidence>